<keyword evidence="7" id="KW-0689">Ribosomal protein</keyword>
<organism evidence="15 16">
    <name type="scientific">Jimgerdemannia flammicorona</name>
    <dbReference type="NCBI Taxonomy" id="994334"/>
    <lineage>
        <taxon>Eukaryota</taxon>
        <taxon>Fungi</taxon>
        <taxon>Fungi incertae sedis</taxon>
        <taxon>Mucoromycota</taxon>
        <taxon>Mucoromycotina</taxon>
        <taxon>Endogonomycetes</taxon>
        <taxon>Endogonales</taxon>
        <taxon>Endogonaceae</taxon>
        <taxon>Jimgerdemannia</taxon>
    </lineage>
</organism>
<dbReference type="GO" id="GO:0003735">
    <property type="term" value="F:structural constituent of ribosome"/>
    <property type="evidence" value="ECO:0007669"/>
    <property type="project" value="InterPro"/>
</dbReference>
<dbReference type="HAMAP" id="MF_01369_A">
    <property type="entry name" value="Ribosomal_uL23_A"/>
    <property type="match status" value="1"/>
</dbReference>
<accession>A0A433QWN0</accession>
<evidence type="ECO:0000256" key="9">
    <source>
        <dbReference type="ARBA" id="ARBA00023175"/>
    </source>
</evidence>
<dbReference type="PROSITE" id="PS00411">
    <property type="entry name" value="KINESIN_MOTOR_1"/>
    <property type="match status" value="1"/>
</dbReference>
<evidence type="ECO:0000256" key="4">
    <source>
        <dbReference type="ARBA" id="ARBA00022741"/>
    </source>
</evidence>
<evidence type="ECO:0000256" key="11">
    <source>
        <dbReference type="PROSITE-ProRule" id="PRU00283"/>
    </source>
</evidence>
<dbReference type="InterPro" id="IPR019821">
    <property type="entry name" value="Kinesin_motor_CS"/>
</dbReference>
<protein>
    <recommendedName>
        <fullName evidence="14">Kinesin motor domain-containing protein</fullName>
    </recommendedName>
</protein>
<evidence type="ECO:0000313" key="16">
    <source>
        <dbReference type="Proteomes" id="UP000274822"/>
    </source>
</evidence>
<keyword evidence="5" id="KW-0067">ATP-binding</keyword>
<evidence type="ECO:0000256" key="12">
    <source>
        <dbReference type="SAM" id="Coils"/>
    </source>
</evidence>
<dbReference type="SUPFAM" id="SSF54189">
    <property type="entry name" value="Ribosomal proteins S24e, L23 and L15e"/>
    <property type="match status" value="1"/>
</dbReference>
<evidence type="ECO:0000256" key="13">
    <source>
        <dbReference type="SAM" id="MobiDB-lite"/>
    </source>
</evidence>
<dbReference type="InterPro" id="IPR036961">
    <property type="entry name" value="Kinesin_motor_dom_sf"/>
</dbReference>
<dbReference type="Gene3D" id="3.30.70.330">
    <property type="match status" value="1"/>
</dbReference>
<dbReference type="PROSITE" id="PS50067">
    <property type="entry name" value="KINESIN_MOTOR_2"/>
    <property type="match status" value="1"/>
</dbReference>
<dbReference type="PRINTS" id="PR00380">
    <property type="entry name" value="KINESINHEAVY"/>
</dbReference>
<dbReference type="SUPFAM" id="SSF52540">
    <property type="entry name" value="P-loop containing nucleoside triphosphate hydrolases"/>
    <property type="match status" value="1"/>
</dbReference>
<evidence type="ECO:0000313" key="15">
    <source>
        <dbReference type="EMBL" id="RUS34145.1"/>
    </source>
</evidence>
<keyword evidence="3" id="KW-0699">rRNA-binding</keyword>
<dbReference type="GO" id="GO:0005840">
    <property type="term" value="C:ribosome"/>
    <property type="evidence" value="ECO:0007669"/>
    <property type="project" value="UniProtKB-KW"/>
</dbReference>
<keyword evidence="10" id="KW-0687">Ribonucleoprotein</keyword>
<evidence type="ECO:0000256" key="5">
    <source>
        <dbReference type="ARBA" id="ARBA00022840"/>
    </source>
</evidence>
<dbReference type="Pfam" id="PF00276">
    <property type="entry name" value="Ribosomal_L23"/>
    <property type="match status" value="1"/>
</dbReference>
<feature type="compositionally biased region" description="Polar residues" evidence="13">
    <location>
        <begin position="799"/>
        <end position="811"/>
    </location>
</feature>
<dbReference type="SMART" id="SM00129">
    <property type="entry name" value="KISc"/>
    <property type="match status" value="1"/>
</dbReference>
<dbReference type="InterPro" id="IPR027640">
    <property type="entry name" value="Kinesin-like_fam"/>
</dbReference>
<keyword evidence="16" id="KW-1185">Reference proteome</keyword>
<reference evidence="15 16" key="1">
    <citation type="journal article" date="2018" name="New Phytol.">
        <title>Phylogenomics of Endogonaceae and evolution of mycorrhizas within Mucoromycota.</title>
        <authorList>
            <person name="Chang Y."/>
            <person name="Desiro A."/>
            <person name="Na H."/>
            <person name="Sandor L."/>
            <person name="Lipzen A."/>
            <person name="Clum A."/>
            <person name="Barry K."/>
            <person name="Grigoriev I.V."/>
            <person name="Martin F.M."/>
            <person name="Stajich J.E."/>
            <person name="Smith M.E."/>
            <person name="Bonito G."/>
            <person name="Spatafora J.W."/>
        </authorList>
    </citation>
    <scope>NUCLEOTIDE SEQUENCE [LARGE SCALE GENOMIC DNA]</scope>
    <source>
        <strain evidence="15 16">AD002</strain>
    </source>
</reference>
<dbReference type="Gene3D" id="3.40.850.10">
    <property type="entry name" value="Kinesin motor domain"/>
    <property type="match status" value="1"/>
</dbReference>
<feature type="region of interest" description="Disordered" evidence="13">
    <location>
        <begin position="738"/>
        <end position="822"/>
    </location>
</feature>
<dbReference type="InterPro" id="IPR012678">
    <property type="entry name" value="Ribosomal_uL23/eL15/eS24_sf"/>
</dbReference>
<dbReference type="GO" id="GO:0005524">
    <property type="term" value="F:ATP binding"/>
    <property type="evidence" value="ECO:0007669"/>
    <property type="project" value="UniProtKB-KW"/>
</dbReference>
<keyword evidence="2" id="KW-0493">Microtubule</keyword>
<dbReference type="CDD" id="cd01370">
    <property type="entry name" value="KISc_KIP3_like"/>
    <property type="match status" value="1"/>
</dbReference>
<sequence length="1164" mass="129288">MDQYRILRQPLNTETAMKKIEENNTLVFLVDVKANKRQIKDAVKRLYDVDSAKINTLIRPDGTKKAYVRLTSDVDALDVANKPSALTVPSIRLFIPSPVRVRPFNSTELELFQNGFSAPRPAYASQVTANQAIRKIVHVLDDNVVVFDPPPSNDDGNVAMNRYRRALMDNTNVPVQAYRRYKDVKYAFDRVFNEDATQMDATGCGKTHTISGTVDDPGIIFLTVRELFDRIEVLQEDKTIQFSLSYLEVYNEMIRDLLVDKDKGLKQLAIREDVNNRIVVASLSEHHPKTVDEVMNLILRGNANRTMSPTEANAVSSRSHAVLQINVRQRPRTADIHTDYTLATLSLIDLAGSERAAATKNRGDRMLEGANINRSLLALGNCINALCDISKKEQHIPYRDSKLTRLLKFSLGGNCKTVMIVCVSPSSLHYEETHNTLKYANRAKNIKTKVQRNLLSVDRHVTQYVQAIHQLRQEITDLKSKISDMEENGYQTKGDQGKREAASKSAEEAIKKMRASYEITTAKDVEVAQAQARMTMIQMKLDALRGWQESFDGNVAKLVDERMRQQTHGYKSMVDNLIRELEAQTQAMWEKMENAKKIAGSRKIDISGAARDNELVKKEKEILELRSENARLKSEMGVQTRVVEEQWELMKGFLRLNGACLAGLRNTIADVEAMHIEQMEEGGQCTDYLNSLYMQNITLFTDSTKRSIVAFDDNVGPGGGGHLLFGKLANGFRTNEGRGIAPFSRSASTSAKPNRIMKDADSNQSNIENTRPKRRVSMAPTTTTRPAGVSDPPRRRSLYQPNPSTRLQNVDPNGHSPPSRHFRIRTPRKTILLVSRLSKPTKSSMLKTVKEEPEDKAVEEMDSVVIPSVPRKRFMTDAADLGVNRSAMVLRSRAGPDISVSENYDSDSRNLELEDRPTRPKRSRRAVTFADEPVIFGEAVECAATSGISNSGRRGGLKKVKEEISPSLSSCVENPPVLSATPPEDSSAGSDMPPAASRDRSGISAVGPIRISGGRRMSRRHSLIPPPPPDGGHRSPRRVPSTKLINDEDVSPSKHNTNSPSLAEESFRRREPSARPRRQTIGAEDIIRKGLKSFGGWDSQRSFGGLGPATRSKKIEGSGLKITKVPDLVGGLLGENLLGGKTNLDGIDGSIGAGGKENSKPKWK</sequence>
<dbReference type="GO" id="GO:0006412">
    <property type="term" value="P:translation"/>
    <property type="evidence" value="ECO:0007669"/>
    <property type="project" value="InterPro"/>
</dbReference>
<dbReference type="EMBL" id="RBNJ01000707">
    <property type="protein sequence ID" value="RUS34145.1"/>
    <property type="molecule type" value="Genomic_DNA"/>
</dbReference>
<dbReference type="InterPro" id="IPR001752">
    <property type="entry name" value="Kinesin_motor_dom"/>
</dbReference>
<dbReference type="InterPro" id="IPR012677">
    <property type="entry name" value="Nucleotide-bd_a/b_plait_sf"/>
</dbReference>
<evidence type="ECO:0000256" key="10">
    <source>
        <dbReference type="ARBA" id="ARBA00023274"/>
    </source>
</evidence>
<name>A0A433QWN0_9FUNG</name>
<evidence type="ECO:0000256" key="2">
    <source>
        <dbReference type="ARBA" id="ARBA00022701"/>
    </source>
</evidence>
<feature type="region of interest" description="Disordered" evidence="13">
    <location>
        <begin position="897"/>
        <end position="925"/>
    </location>
</feature>
<feature type="region of interest" description="Disordered" evidence="13">
    <location>
        <begin position="1097"/>
        <end position="1116"/>
    </location>
</feature>
<feature type="compositionally biased region" description="Basic and acidic residues" evidence="13">
    <location>
        <begin position="906"/>
        <end position="918"/>
    </location>
</feature>
<evidence type="ECO:0000256" key="3">
    <source>
        <dbReference type="ARBA" id="ARBA00022730"/>
    </source>
</evidence>
<dbReference type="PANTHER" id="PTHR47968">
    <property type="entry name" value="CENTROMERE PROTEIN E"/>
    <property type="match status" value="1"/>
</dbReference>
<dbReference type="GO" id="GO:0003777">
    <property type="term" value="F:microtubule motor activity"/>
    <property type="evidence" value="ECO:0007669"/>
    <property type="project" value="InterPro"/>
</dbReference>
<dbReference type="GO" id="GO:0019843">
    <property type="term" value="F:rRNA binding"/>
    <property type="evidence" value="ECO:0007669"/>
    <property type="project" value="UniProtKB-KW"/>
</dbReference>
<evidence type="ECO:0000256" key="7">
    <source>
        <dbReference type="ARBA" id="ARBA00022980"/>
    </source>
</evidence>
<dbReference type="GO" id="GO:0008017">
    <property type="term" value="F:microtubule binding"/>
    <property type="evidence" value="ECO:0007669"/>
    <property type="project" value="InterPro"/>
</dbReference>
<dbReference type="Proteomes" id="UP000274822">
    <property type="component" value="Unassembled WGS sequence"/>
</dbReference>
<keyword evidence="8 12" id="KW-0175">Coiled coil</keyword>
<dbReference type="InterPro" id="IPR027417">
    <property type="entry name" value="P-loop_NTPase"/>
</dbReference>
<keyword evidence="6" id="KW-0694">RNA-binding</keyword>
<keyword evidence="9" id="KW-0505">Motor protein</keyword>
<comment type="similarity">
    <text evidence="11">Belongs to the TRAFAC class myosin-kinesin ATPase superfamily. Kinesin family.</text>
</comment>
<proteinExistence type="inferred from homology"/>
<evidence type="ECO:0000259" key="14">
    <source>
        <dbReference type="PROSITE" id="PS50067"/>
    </source>
</evidence>
<comment type="caution">
    <text evidence="15">The sequence shown here is derived from an EMBL/GenBank/DDBJ whole genome shotgun (WGS) entry which is preliminary data.</text>
</comment>
<comment type="caution">
    <text evidence="11">Lacks conserved residue(s) required for the propagation of feature annotation.</text>
</comment>
<feature type="region of interest" description="Disordered" evidence="13">
    <location>
        <begin position="966"/>
        <end position="1085"/>
    </location>
</feature>
<dbReference type="NCBIfam" id="NF011118">
    <property type="entry name" value="PRK14548.1"/>
    <property type="match status" value="1"/>
</dbReference>
<feature type="compositionally biased region" description="Basic and acidic residues" evidence="13">
    <location>
        <begin position="1065"/>
        <end position="1074"/>
    </location>
</feature>
<dbReference type="GO" id="GO:0007018">
    <property type="term" value="P:microtubule-based movement"/>
    <property type="evidence" value="ECO:0007669"/>
    <property type="project" value="InterPro"/>
</dbReference>
<dbReference type="Pfam" id="PF00225">
    <property type="entry name" value="Kinesin"/>
    <property type="match status" value="1"/>
</dbReference>
<feature type="region of interest" description="Disordered" evidence="13">
    <location>
        <begin position="1144"/>
        <end position="1164"/>
    </location>
</feature>
<evidence type="ECO:0000256" key="6">
    <source>
        <dbReference type="ARBA" id="ARBA00022884"/>
    </source>
</evidence>
<evidence type="ECO:0000256" key="1">
    <source>
        <dbReference type="ARBA" id="ARBA00006700"/>
    </source>
</evidence>
<dbReference type="GO" id="GO:0005874">
    <property type="term" value="C:microtubule"/>
    <property type="evidence" value="ECO:0007669"/>
    <property type="project" value="UniProtKB-KW"/>
</dbReference>
<feature type="coiled-coil region" evidence="12">
    <location>
        <begin position="461"/>
        <end position="488"/>
    </location>
</feature>
<keyword evidence="4" id="KW-0547">Nucleotide-binding</keyword>
<dbReference type="FunFam" id="3.30.70.330:FF:000532">
    <property type="entry name" value="50S ribosomal protein L23"/>
    <property type="match status" value="1"/>
</dbReference>
<dbReference type="GO" id="GO:1990904">
    <property type="term" value="C:ribonucleoprotein complex"/>
    <property type="evidence" value="ECO:0007669"/>
    <property type="project" value="UniProtKB-KW"/>
</dbReference>
<gene>
    <name evidence="15" type="ORF">BC938DRAFT_482235</name>
</gene>
<dbReference type="PANTHER" id="PTHR47968:SF13">
    <property type="entry name" value="KINESIN-LIKE PROTEIN KIF19 ISOFORM X1"/>
    <property type="match status" value="1"/>
</dbReference>
<feature type="domain" description="Kinesin motor" evidence="14">
    <location>
        <begin position="201"/>
        <end position="446"/>
    </location>
</feature>
<comment type="similarity">
    <text evidence="1">Belongs to the universal ribosomal protein uL23 family.</text>
</comment>
<dbReference type="InterPro" id="IPR013025">
    <property type="entry name" value="Ribosomal_uL23-like"/>
</dbReference>
<dbReference type="AlphaFoldDB" id="A0A433QWN0"/>
<evidence type="ECO:0000256" key="8">
    <source>
        <dbReference type="ARBA" id="ARBA00023054"/>
    </source>
</evidence>